<dbReference type="InterPro" id="IPR027417">
    <property type="entry name" value="P-loop_NTPase"/>
</dbReference>
<feature type="non-terminal residue" evidence="4">
    <location>
        <position position="1"/>
    </location>
</feature>
<name>A0A1B6ME13_9HEMI</name>
<dbReference type="PROSITE" id="PS51421">
    <property type="entry name" value="RAS"/>
    <property type="match status" value="1"/>
</dbReference>
<feature type="compositionally biased region" description="Low complexity" evidence="3">
    <location>
        <begin position="1"/>
        <end position="13"/>
    </location>
</feature>
<dbReference type="Pfam" id="PF00071">
    <property type="entry name" value="Ras"/>
    <property type="match status" value="1"/>
</dbReference>
<sequence length="292" mass="31738">QSQRPRSPQHQSPTLISSCHSPRGDSEEYCTVRHFSISGRKVVNRGDSFKVKKSTSGHSVASIGSTGNDTESPRLSPAPPAPYCVAVLGAPSVGKSSLVSQFMTSDFLHAFETFTGDRNDKTVTVLLDGEESELTFTDVPYAILKRRDQLPAIHGFCVVYSVTDRTSFHQAELTLQQLSADGSIDRRAVILVANKVDLARGRTVSEQEGRILATACNCKFIECSVVICHHVDELLVGLVAQMRLKAGVAVAGPTKAKRGRKYRGAKTSSSFRGILSKLRITKSNSCHKLHVL</sequence>
<dbReference type="PANTHER" id="PTHR45775">
    <property type="entry name" value="RAD, GEM/KIR FAMILY MEMBER 2, ISOFORM C"/>
    <property type="match status" value="1"/>
</dbReference>
<keyword evidence="2" id="KW-0597">Phosphoprotein</keyword>
<dbReference type="PRINTS" id="PR00449">
    <property type="entry name" value="RASTRNSFRMNG"/>
</dbReference>
<reference evidence="4" key="1">
    <citation type="submission" date="2015-11" db="EMBL/GenBank/DDBJ databases">
        <title>De novo transcriptome assembly of four potential Pierce s Disease insect vectors from Arizona vineyards.</title>
        <authorList>
            <person name="Tassone E.E."/>
        </authorList>
    </citation>
    <scope>NUCLEOTIDE SEQUENCE</scope>
</reference>
<evidence type="ECO:0000256" key="2">
    <source>
        <dbReference type="ARBA" id="ARBA00022553"/>
    </source>
</evidence>
<comment type="similarity">
    <text evidence="1">Belongs to the small GTPase superfamily. RGK family.</text>
</comment>
<evidence type="ECO:0000313" key="4">
    <source>
        <dbReference type="EMBL" id="JAT34144.1"/>
    </source>
</evidence>
<gene>
    <name evidence="4" type="ORF">g.214</name>
</gene>
<feature type="region of interest" description="Disordered" evidence="3">
    <location>
        <begin position="52"/>
        <end position="76"/>
    </location>
</feature>
<dbReference type="SMART" id="SM00175">
    <property type="entry name" value="RAB"/>
    <property type="match status" value="1"/>
</dbReference>
<dbReference type="Gene3D" id="3.40.50.300">
    <property type="entry name" value="P-loop containing nucleotide triphosphate hydrolases"/>
    <property type="match status" value="1"/>
</dbReference>
<dbReference type="PANTHER" id="PTHR45775:SF7">
    <property type="entry name" value="RAD, GEM_KIR FAMILY MEMBER 1, ISOFORM B"/>
    <property type="match status" value="1"/>
</dbReference>
<dbReference type="GO" id="GO:0005246">
    <property type="term" value="F:calcium channel regulator activity"/>
    <property type="evidence" value="ECO:0007669"/>
    <property type="project" value="TreeGrafter"/>
</dbReference>
<dbReference type="InterPro" id="IPR051641">
    <property type="entry name" value="RGK_GTP-binding_reg"/>
</dbReference>
<dbReference type="GO" id="GO:0003924">
    <property type="term" value="F:GTPase activity"/>
    <property type="evidence" value="ECO:0007669"/>
    <property type="project" value="InterPro"/>
</dbReference>
<accession>A0A1B6ME13</accession>
<organism evidence="4">
    <name type="scientific">Graphocephala atropunctata</name>
    <dbReference type="NCBI Taxonomy" id="36148"/>
    <lineage>
        <taxon>Eukaryota</taxon>
        <taxon>Metazoa</taxon>
        <taxon>Ecdysozoa</taxon>
        <taxon>Arthropoda</taxon>
        <taxon>Hexapoda</taxon>
        <taxon>Insecta</taxon>
        <taxon>Pterygota</taxon>
        <taxon>Neoptera</taxon>
        <taxon>Paraneoptera</taxon>
        <taxon>Hemiptera</taxon>
        <taxon>Auchenorrhyncha</taxon>
        <taxon>Membracoidea</taxon>
        <taxon>Cicadellidae</taxon>
        <taxon>Cicadellinae</taxon>
        <taxon>Cicadellini</taxon>
        <taxon>Graphocephala</taxon>
    </lineage>
</organism>
<dbReference type="GO" id="GO:0005525">
    <property type="term" value="F:GTP binding"/>
    <property type="evidence" value="ECO:0007669"/>
    <property type="project" value="InterPro"/>
</dbReference>
<feature type="compositionally biased region" description="Polar residues" evidence="3">
    <location>
        <begin position="54"/>
        <end position="70"/>
    </location>
</feature>
<dbReference type="PROSITE" id="PS51419">
    <property type="entry name" value="RAB"/>
    <property type="match status" value="1"/>
</dbReference>
<protein>
    <submittedName>
        <fullName evidence="4">Uncharacterized protein</fullName>
    </submittedName>
</protein>
<evidence type="ECO:0000256" key="1">
    <source>
        <dbReference type="ARBA" id="ARBA00008846"/>
    </source>
</evidence>
<dbReference type="SMART" id="SM00173">
    <property type="entry name" value="RAS"/>
    <property type="match status" value="1"/>
</dbReference>
<feature type="region of interest" description="Disordered" evidence="3">
    <location>
        <begin position="1"/>
        <end position="26"/>
    </location>
</feature>
<dbReference type="InterPro" id="IPR001806">
    <property type="entry name" value="Small_GTPase"/>
</dbReference>
<dbReference type="AlphaFoldDB" id="A0A1B6ME13"/>
<dbReference type="EMBL" id="GEBQ01005833">
    <property type="protein sequence ID" value="JAT34144.1"/>
    <property type="molecule type" value="Transcribed_RNA"/>
</dbReference>
<evidence type="ECO:0000256" key="3">
    <source>
        <dbReference type="SAM" id="MobiDB-lite"/>
    </source>
</evidence>
<dbReference type="GO" id="GO:0005886">
    <property type="term" value="C:plasma membrane"/>
    <property type="evidence" value="ECO:0007669"/>
    <property type="project" value="TreeGrafter"/>
</dbReference>
<dbReference type="SUPFAM" id="SSF52540">
    <property type="entry name" value="P-loop containing nucleoside triphosphate hydrolases"/>
    <property type="match status" value="1"/>
</dbReference>
<proteinExistence type="inferred from homology"/>